<dbReference type="EMBL" id="CP000629">
    <property type="protein sequence ID" value="ACM28588.1"/>
    <property type="molecule type" value="Genomic_DNA"/>
</dbReference>
<dbReference type="Proteomes" id="UP000001600">
    <property type="component" value="Chromosome 2"/>
</dbReference>
<evidence type="ECO:0000313" key="2">
    <source>
        <dbReference type="Proteomes" id="UP000001600"/>
    </source>
</evidence>
<name>B9JMK0_RHIR8</name>
<protein>
    <submittedName>
        <fullName evidence="1">Uncharacterized protein</fullName>
    </submittedName>
</protein>
<organism evidence="1 2">
    <name type="scientific">Rhizobium rhizogenes (strain K84 / ATCC BAA-868)</name>
    <name type="common">Agrobacterium radiobacter</name>
    <dbReference type="NCBI Taxonomy" id="311403"/>
    <lineage>
        <taxon>Bacteria</taxon>
        <taxon>Pseudomonadati</taxon>
        <taxon>Pseudomonadota</taxon>
        <taxon>Alphaproteobacteria</taxon>
        <taxon>Hyphomicrobiales</taxon>
        <taxon>Rhizobiaceae</taxon>
        <taxon>Rhizobium/Agrobacterium group</taxon>
        <taxon>Rhizobium</taxon>
    </lineage>
</organism>
<proteinExistence type="predicted"/>
<gene>
    <name evidence="1" type="ordered locus">Arad_10053</name>
</gene>
<reference evidence="1 2" key="1">
    <citation type="journal article" date="2009" name="J. Bacteriol.">
        <title>Genome sequences of three Agrobacterium biovars help elucidate the evolution of multichromosome genomes in bacteria.</title>
        <authorList>
            <person name="Slater S.C."/>
            <person name="Goldman B.S."/>
            <person name="Goodner B."/>
            <person name="Setubal J.C."/>
            <person name="Farrand S.K."/>
            <person name="Nester E.W."/>
            <person name="Burr T.J."/>
            <person name="Banta L."/>
            <person name="Dickerman A.W."/>
            <person name="Paulsen I."/>
            <person name="Otten L."/>
            <person name="Suen G."/>
            <person name="Welch R."/>
            <person name="Almeida N.F."/>
            <person name="Arnold F."/>
            <person name="Burton O.T."/>
            <person name="Du Z."/>
            <person name="Ewing A."/>
            <person name="Godsy E."/>
            <person name="Heisel S."/>
            <person name="Houmiel K.L."/>
            <person name="Jhaveri J."/>
            <person name="Lu J."/>
            <person name="Miller N.M."/>
            <person name="Norton S."/>
            <person name="Chen Q."/>
            <person name="Phoolcharoen W."/>
            <person name="Ohlin V."/>
            <person name="Ondrusek D."/>
            <person name="Pride N."/>
            <person name="Stricklin S.L."/>
            <person name="Sun J."/>
            <person name="Wheeler C."/>
            <person name="Wilson L."/>
            <person name="Zhu H."/>
            <person name="Wood D.W."/>
        </authorList>
    </citation>
    <scope>NUCLEOTIDE SEQUENCE [LARGE SCALE GENOMIC DNA]</scope>
    <source>
        <strain evidence="2">K84 / ATCC BAA-868</strain>
    </source>
</reference>
<evidence type="ECO:0000313" key="1">
    <source>
        <dbReference type="EMBL" id="ACM28588.1"/>
    </source>
</evidence>
<dbReference type="KEGG" id="ara:Arad_10053"/>
<accession>B9JMK0</accession>
<dbReference type="HOGENOM" id="CLU_2949938_0_0_5"/>
<sequence length="59" mass="6269">MSGGFRQASGRCELALRCVLLVREVRPVDVATIFCFSPIVMVLNSLVNNASVAGLIFGA</sequence>
<dbReference type="AlphaFoldDB" id="B9JMK0"/>